<name>A0ABR9UH56_9CYAN</name>
<comment type="caution">
    <text evidence="1">The sequence shown here is derived from an EMBL/GenBank/DDBJ whole genome shotgun (WGS) entry which is preliminary data.</text>
</comment>
<dbReference type="EMBL" id="JADEWU010000069">
    <property type="protein sequence ID" value="MBE9145805.1"/>
    <property type="molecule type" value="Genomic_DNA"/>
</dbReference>
<gene>
    <name evidence="1" type="ORF">IQ236_21685</name>
</gene>
<dbReference type="Proteomes" id="UP000640725">
    <property type="component" value="Unassembled WGS sequence"/>
</dbReference>
<protein>
    <submittedName>
        <fullName evidence="1">Uncharacterized protein</fullName>
    </submittedName>
</protein>
<proteinExistence type="predicted"/>
<evidence type="ECO:0000313" key="2">
    <source>
        <dbReference type="Proteomes" id="UP000640725"/>
    </source>
</evidence>
<dbReference type="RefSeq" id="WP_193871205.1">
    <property type="nucleotide sequence ID" value="NZ_JADEWU010000069.1"/>
</dbReference>
<evidence type="ECO:0000313" key="1">
    <source>
        <dbReference type="EMBL" id="MBE9145805.1"/>
    </source>
</evidence>
<organism evidence="1 2">
    <name type="scientific">Planktothrix mougeotii LEGE 06226</name>
    <dbReference type="NCBI Taxonomy" id="1828728"/>
    <lineage>
        <taxon>Bacteria</taxon>
        <taxon>Bacillati</taxon>
        <taxon>Cyanobacteriota</taxon>
        <taxon>Cyanophyceae</taxon>
        <taxon>Oscillatoriophycideae</taxon>
        <taxon>Oscillatoriales</taxon>
        <taxon>Microcoleaceae</taxon>
        <taxon>Planktothrix</taxon>
    </lineage>
</organism>
<sequence length="70" mass="7863">MESPCVHAGADVKDFRNIQNYPQSVKPGFSLRLIVFHQYLFRNPVSTGDRTSPIPQLQSLIAIFSIDTLS</sequence>
<reference evidence="1 2" key="1">
    <citation type="submission" date="2020-10" db="EMBL/GenBank/DDBJ databases">
        <authorList>
            <person name="Castelo-Branco R."/>
            <person name="Eusebio N."/>
            <person name="Adriana R."/>
            <person name="Vieira A."/>
            <person name="Brugerolle De Fraissinette N."/>
            <person name="Rezende De Castro R."/>
            <person name="Schneider M.P."/>
            <person name="Vasconcelos V."/>
            <person name="Leao P.N."/>
        </authorList>
    </citation>
    <scope>NUCLEOTIDE SEQUENCE [LARGE SCALE GENOMIC DNA]</scope>
    <source>
        <strain evidence="1 2">LEGE 06226</strain>
    </source>
</reference>
<keyword evidence="2" id="KW-1185">Reference proteome</keyword>
<accession>A0ABR9UH56</accession>